<dbReference type="EMBL" id="QNGD03000007">
    <property type="protein sequence ID" value="RWQ73581.1"/>
    <property type="molecule type" value="Genomic_DNA"/>
</dbReference>
<feature type="domain" description="DUF11" evidence="11">
    <location>
        <begin position="1346"/>
        <end position="1459"/>
    </location>
</feature>
<dbReference type="SUPFAM" id="SSF49401">
    <property type="entry name" value="Bacterial adhesins"/>
    <property type="match status" value="4"/>
</dbReference>
<evidence type="ECO:0000256" key="5">
    <source>
        <dbReference type="ARBA" id="ARBA00023088"/>
    </source>
</evidence>
<feature type="compositionally biased region" description="Low complexity" evidence="6">
    <location>
        <begin position="634"/>
        <end position="644"/>
    </location>
</feature>
<dbReference type="Gene3D" id="2.60.120.260">
    <property type="entry name" value="Galactose-binding domain-like"/>
    <property type="match status" value="2"/>
</dbReference>
<evidence type="ECO:0000256" key="8">
    <source>
        <dbReference type="SAM" id="SignalP"/>
    </source>
</evidence>
<feature type="domain" description="Legume lectin" evidence="9">
    <location>
        <begin position="63"/>
        <end position="298"/>
    </location>
</feature>
<evidence type="ECO:0000256" key="6">
    <source>
        <dbReference type="SAM" id="MobiDB-lite"/>
    </source>
</evidence>
<keyword evidence="7" id="KW-1133">Transmembrane helix</keyword>
<dbReference type="Proteomes" id="UP000253597">
    <property type="component" value="Unassembled WGS sequence"/>
</dbReference>
<evidence type="ECO:0000256" key="1">
    <source>
        <dbReference type="ARBA" id="ARBA00004168"/>
    </source>
</evidence>
<dbReference type="Gene3D" id="2.60.40.2810">
    <property type="match status" value="1"/>
</dbReference>
<keyword evidence="2" id="KW-0134">Cell wall</keyword>
<evidence type="ECO:0000256" key="2">
    <source>
        <dbReference type="ARBA" id="ARBA00022512"/>
    </source>
</evidence>
<dbReference type="InterPro" id="IPR041033">
    <property type="entry name" value="SpaA_PFL_dom_1"/>
</dbReference>
<evidence type="ECO:0000313" key="14">
    <source>
        <dbReference type="Proteomes" id="UP000253597"/>
    </source>
</evidence>
<evidence type="ECO:0000256" key="7">
    <source>
        <dbReference type="SAM" id="Phobius"/>
    </source>
</evidence>
<evidence type="ECO:0000259" key="10">
    <source>
        <dbReference type="Pfam" id="PF00746"/>
    </source>
</evidence>
<dbReference type="InterPro" id="IPR001434">
    <property type="entry name" value="OmcB-like_DUF11"/>
</dbReference>
<feature type="region of interest" description="Disordered" evidence="6">
    <location>
        <begin position="622"/>
        <end position="654"/>
    </location>
</feature>
<feature type="transmembrane region" description="Helical" evidence="7">
    <location>
        <begin position="1576"/>
        <end position="1594"/>
    </location>
</feature>
<dbReference type="InterPro" id="IPR001220">
    <property type="entry name" value="Legume_lectin_dom"/>
</dbReference>
<comment type="subcellular location">
    <subcellularLocation>
        <location evidence="1">Secreted</location>
        <location evidence="1">Cell wall</location>
        <topology evidence="1">Peptidoglycan-anchor</topology>
    </subcellularLocation>
</comment>
<dbReference type="InterPro" id="IPR051172">
    <property type="entry name" value="Chlamydia_OmcB"/>
</dbReference>
<feature type="domain" description="Gram-positive cocci surface proteins LPxTG" evidence="10">
    <location>
        <begin position="1568"/>
        <end position="1601"/>
    </location>
</feature>
<dbReference type="InterPro" id="IPR056573">
    <property type="entry name" value="Lectin_L-type_dom"/>
</dbReference>
<dbReference type="GO" id="GO:0030246">
    <property type="term" value="F:carbohydrate binding"/>
    <property type="evidence" value="ECO:0007669"/>
    <property type="project" value="InterPro"/>
</dbReference>
<keyword evidence="3" id="KW-0964">Secreted</keyword>
<dbReference type="RefSeq" id="WP_124749515.1">
    <property type="nucleotide sequence ID" value="NZ_QNGD03000007.1"/>
</dbReference>
<dbReference type="NCBIfam" id="TIGR01167">
    <property type="entry name" value="LPXTG_anchor"/>
    <property type="match status" value="1"/>
</dbReference>
<evidence type="ECO:0000259" key="11">
    <source>
        <dbReference type="Pfam" id="PF01345"/>
    </source>
</evidence>
<dbReference type="SUPFAM" id="SSF49478">
    <property type="entry name" value="Cna protein B-type domain"/>
    <property type="match status" value="1"/>
</dbReference>
<feature type="domain" description="DUF11" evidence="11">
    <location>
        <begin position="853"/>
        <end position="975"/>
    </location>
</feature>
<evidence type="ECO:0000256" key="3">
    <source>
        <dbReference type="ARBA" id="ARBA00022525"/>
    </source>
</evidence>
<dbReference type="Gene3D" id="2.60.120.200">
    <property type="match status" value="1"/>
</dbReference>
<feature type="domain" description="DUF11" evidence="11">
    <location>
        <begin position="1195"/>
        <end position="1319"/>
    </location>
</feature>
<dbReference type="Pfam" id="PF01345">
    <property type="entry name" value="DUF11"/>
    <property type="match status" value="4"/>
</dbReference>
<dbReference type="InterPro" id="IPR019931">
    <property type="entry name" value="LPXTG_anchor"/>
</dbReference>
<dbReference type="CDD" id="cd01951">
    <property type="entry name" value="lectin_L-type"/>
    <property type="match status" value="1"/>
</dbReference>
<dbReference type="PANTHER" id="PTHR34819">
    <property type="entry name" value="LARGE CYSTEINE-RICH PERIPLASMIC PROTEIN OMCB"/>
    <property type="match status" value="1"/>
</dbReference>
<keyword evidence="7" id="KW-0472">Membrane</keyword>
<feature type="domain" description="DUF11" evidence="11">
    <location>
        <begin position="520"/>
        <end position="628"/>
    </location>
</feature>
<evidence type="ECO:0000313" key="13">
    <source>
        <dbReference type="EMBL" id="RWQ73581.1"/>
    </source>
</evidence>
<dbReference type="Gene3D" id="2.60.40.740">
    <property type="match status" value="4"/>
</dbReference>
<feature type="chain" id="PRO_5040991132" evidence="8">
    <location>
        <begin position="35"/>
        <end position="1601"/>
    </location>
</feature>
<sequence>MQKYFGFKKYGKRFRQTIVSLLAFLLVFSGVAPSTVLQTVHAETASSTNTAVTQVQAKNKMLTYKFDNFSSDAVSQLFTLNDAAEVPGGANFLRLTPASTLKCGAAFTKNEICSKNNYSFSTAFSFKMSNPSPSGASDGLTFTIQGGTSSSHTNGGSLNFYGIKPSFTVKYDTFLNTDYRDPSANYIGLAKNGNPVNQPGWYTDLNQYNTNNGTNYALSNGTQYYTWIDYDGLSQNVQVLLGTSPDRASAKKVLDVGNIDLGTIFNGQPYHAGFTASTGSPNSETHDINSWYFANDYVPIETLNPNNDYKQAPSSVKVTTGPSDKPGVYDVTAILQDPLGNPVAGASLDNLTATNGQLTGPNGESVTDLVSDADGKIHAVLKDFDHSKDTTVSATVGCATDSKMIPAANQPPTAPDDEKTISVNTKVSGQVKGTDPDGDSLTYRTGSKQPSHGTVVVNEDGTWTYTPGKDYVGDDSFIVMVDDGHGGTTEATIVIHVKPTPVLESKKEASIQQKADGNKDATHPEVGDTLLYKIQTRNTIAESPVKNAVIEDQLPAGLEYVPGTLQVDGKAVTDAEGDDNGHYIQGKVTGKLGDITDAEWHSVTFHAKVKADQAGKSIQNRATVTGDGVPPQEPTTTVEVSTPETPTPPANSCGPMGRVALINGGFEQPPARNVGDKGSPGAEHAWMYFYEHEVPGWKTTATDKFIQIMQNSNEFLGPKMGGNGQTIPVVAAEGKQYAELNANQQSMLYQDVATTPGQTIYWRLAHRGEFGIDTMQLRIGSSNTLPNDLPVIEKISSTNNKWTYYTGSYKVPAGQTMTRFGFDAVSSSNGDLLWGNLLDDIFLGTDPCVSAIKSVDKEGQVKAGDELTYKVQVKNDGGDIAAKSIFTDAIPAGTEYVPESIQVTKNAKTDSITDGKDTDSGYYQDGKVTVDLGDLPNTDILPDGVTVQFKVKVLSSDVKQQIKNKANVAYKNLLVNKDQSVDTNEVVNEVEPETPTPPANSCGQLGRVALINGSFEEGPAKGSFDSVNGPFMFYQDEVPGWNTTDTANGAGIHLIEIWDYAQGYPNPTVSQQPAPVDGNRYAEINAVENGMLYQDVKTTPGQMIYWRFSHKGLYGVDTMQLRIGPVTNNPYDTVVQQQMSDGNTGWGTYAGTYKVPEGQTATRFGFEAVSTSNGSMGHGNHIDNIFLGTEPCVSATKSVSPEGQVKAGDELTYNVKVKNDGGDIAANSIFTDAIPAGTEYVPGSIQVTKNAKTDSVTDGKDTDSGYYQDGKVTVNLGDLPNTDILPDGVTVQFKVKVLSGYVNQQIKNKANVAYKNLLVNKDQSVDTNEVVNTVIVKEAKIESKKIAKNLQDKNTEVGDEIEYTIQMRNTVSDSIVKNAVIEDQLPEALEYVPGTLQVNGQSVTDAEGDDTGHYVQGKVTGQLGDITDTEWHTVVFHAKVKAGQEGTAIQNIAKVTGEDVPPQEPTTEIKVQPLGQIEIEKVDAADSAIKLKNAVFQIIDKDGKEVGKLTTDEKGKATSELLLLGKYTVKEIKAPDGYMLLKDPIEVEVSSPLQKITVENTKNGWNIPHTGGIGTTLFYLIGMIIMVAALVVFFRKRAKNK</sequence>
<dbReference type="InterPro" id="IPR008966">
    <property type="entry name" value="Adhesion_dom_sf"/>
</dbReference>
<keyword evidence="7" id="KW-0812">Transmembrane</keyword>
<evidence type="ECO:0000259" key="9">
    <source>
        <dbReference type="Pfam" id="PF00139"/>
    </source>
</evidence>
<dbReference type="Pfam" id="PF00746">
    <property type="entry name" value="Gram_pos_anchor"/>
    <property type="match status" value="1"/>
</dbReference>
<keyword evidence="4 8" id="KW-0732">Signal</keyword>
<dbReference type="Pfam" id="PF17802">
    <property type="entry name" value="SpaA"/>
    <property type="match status" value="1"/>
</dbReference>
<organism evidence="13 14">
    <name type="scientific">Bacillus cereus</name>
    <dbReference type="NCBI Taxonomy" id="1396"/>
    <lineage>
        <taxon>Bacteria</taxon>
        <taxon>Bacillati</taxon>
        <taxon>Bacillota</taxon>
        <taxon>Bacilli</taxon>
        <taxon>Bacillales</taxon>
        <taxon>Bacillaceae</taxon>
        <taxon>Bacillus</taxon>
        <taxon>Bacillus cereus group</taxon>
    </lineage>
</organism>
<feature type="signal peptide" evidence="8">
    <location>
        <begin position="1"/>
        <end position="34"/>
    </location>
</feature>
<keyword evidence="5" id="KW-0572">Peptidoglycan-anchor</keyword>
<dbReference type="PANTHER" id="PTHR34819:SF3">
    <property type="entry name" value="CELL SURFACE PROTEIN"/>
    <property type="match status" value="1"/>
</dbReference>
<comment type="caution">
    <text evidence="13">The sequence shown here is derived from an EMBL/GenBank/DDBJ whole genome shotgun (WGS) entry which is preliminary data.</text>
</comment>
<proteinExistence type="predicted"/>
<dbReference type="Pfam" id="PF00139">
    <property type="entry name" value="Lectin_legB"/>
    <property type="match status" value="1"/>
</dbReference>
<dbReference type="InterPro" id="IPR026466">
    <property type="entry name" value="Fim_isopep_form_D2_dom"/>
</dbReference>
<dbReference type="Gene3D" id="2.60.40.10">
    <property type="entry name" value="Immunoglobulins"/>
    <property type="match status" value="2"/>
</dbReference>
<name>A0A9X8IZR3_BACCE</name>
<reference evidence="13 14" key="1">
    <citation type="submission" date="2019-01" db="EMBL/GenBank/DDBJ databases">
        <title>Draft genome sequence of heavy metal resistant Bacillus cereus NWUAB01.</title>
        <authorList>
            <person name="Babalola O."/>
            <person name="Aremu B.R."/>
            <person name="Ayangbenro A.S."/>
        </authorList>
    </citation>
    <scope>NUCLEOTIDE SEQUENCE [LARGE SCALE GENOMIC DNA]</scope>
    <source>
        <strain evidence="13 14">NWUAB01</strain>
    </source>
</reference>
<evidence type="ECO:0000256" key="4">
    <source>
        <dbReference type="ARBA" id="ARBA00022729"/>
    </source>
</evidence>
<gene>
    <name evidence="13" type="ORF">DR116_0016230</name>
</gene>
<evidence type="ECO:0000259" key="12">
    <source>
        <dbReference type="Pfam" id="PF17802"/>
    </source>
</evidence>
<feature type="domain" description="SpaA-like prealbumin fold" evidence="12">
    <location>
        <begin position="1475"/>
        <end position="1561"/>
    </location>
</feature>
<dbReference type="NCBIfam" id="TIGR04226">
    <property type="entry name" value="RrgB_K2N_iso_D2"/>
    <property type="match status" value="4"/>
</dbReference>
<accession>A0A9X8IZR3</accession>
<dbReference type="InterPro" id="IPR013320">
    <property type="entry name" value="ConA-like_dom_sf"/>
</dbReference>
<dbReference type="SUPFAM" id="SSF49899">
    <property type="entry name" value="Concanavalin A-like lectins/glucanases"/>
    <property type="match status" value="1"/>
</dbReference>
<dbReference type="NCBIfam" id="TIGR01451">
    <property type="entry name" value="B_ant_repeat"/>
    <property type="match status" value="4"/>
</dbReference>
<protein>
    <submittedName>
        <fullName evidence="13">DUF11 domain-containing protein</fullName>
    </submittedName>
</protein>
<dbReference type="InterPro" id="IPR013783">
    <property type="entry name" value="Ig-like_fold"/>
</dbReference>
<dbReference type="InterPro" id="IPR047589">
    <property type="entry name" value="DUF11_rpt"/>
</dbReference>
<dbReference type="Pfam" id="PF17963">
    <property type="entry name" value="Big_9"/>
    <property type="match status" value="1"/>
</dbReference>